<dbReference type="InterPro" id="IPR002035">
    <property type="entry name" value="VWF_A"/>
</dbReference>
<evidence type="ECO:0000259" key="3">
    <source>
        <dbReference type="PROSITE" id="PS51468"/>
    </source>
</evidence>
<comment type="caution">
    <text evidence="4">The sequence shown here is derived from an EMBL/GenBank/DDBJ whole genome shotgun (WGS) entry which is preliminary data.</text>
</comment>
<dbReference type="PROSITE" id="PS50234">
    <property type="entry name" value="VWFA"/>
    <property type="match status" value="1"/>
</dbReference>
<dbReference type="PANTHER" id="PTHR45737">
    <property type="entry name" value="VON WILLEBRAND FACTOR A DOMAIN-CONTAINING PROTEIN 5A"/>
    <property type="match status" value="1"/>
</dbReference>
<name>A0A367ZB02_9BACT</name>
<dbReference type="InterPro" id="IPR013694">
    <property type="entry name" value="VIT"/>
</dbReference>
<sequence length="774" mass="85549">MSRYLPRLLLLCLLVIGSALPVLADGIIIPFEPDDPMPRRVIFRPPEPDQGFTVPLSVTRHRVKVEIKDMAASTKVDQAFYNHLNRTIEGLYIFPLPVGASISGFAMDIDGKMTKGELLDADKARGIYEDIVRQMRDPGLLEFMGTGLFKTRIYPIEGLKEKQVKIEYQEALKTEGNLIRYVYPLNIDRFTQEPMKDVSIEIRITSKTPITTIYSPTHSVSIKKHGDHEATIGFEADTVRPDKDFVLYYAVSQKDLSISLLTHRPDPTEDGTFLLMLSPRSELQQKQAPAIDVALVMDTSGSMAGPKMDQARKALEYCVNALQKGSRLYLVSFATEVDVYKTEPQEMTDQLRQGALEYIKRLEPVGGTNISEALLRAIQALKKQGSDRPAFIVFVTDGKPTAGLTEPNEILREVKKANDGRIRLFTFGVGDQLNAPLLDQLAEENGGTSDYVGESEDIEAKVSTLFAKLTHPVMTDPSLEIRNVEVAQIYPQKVPDIFKGTNLMIAGRYRKPGDALVSLTGKIDGQPVKLDYEVTFPERETENGFVARIWATRKIGYLLEQIRKSGPDQELKDEIVRLAKRYGILTPYTSFLVLEDKEIRGPNLRRAMIPEDAVGVAPSPAFEEAKARFSADGLRNKQEGADAVDASMEVQAMKSAAAPAPNMAPGGSPTVGGFSGRLRAAQGEPGRILQAPPTKAVGERTFYLIDGKWVDSLVTDDKAPFVIKAYSEAYFALLAKYPTIGKFLAVGDRVVLVVDGRTVEISPDAGITEKSDLF</sequence>
<dbReference type="Pfam" id="PF13768">
    <property type="entry name" value="VWA_3"/>
    <property type="match status" value="1"/>
</dbReference>
<reference evidence="4 5" key="1">
    <citation type="submission" date="2018-05" db="EMBL/GenBank/DDBJ databases">
        <title>A metagenomic window into the 2 km-deep terrestrial subsurface aquifer revealed taxonomically and functionally diverse microbial community comprising novel uncultured bacterial lineages.</title>
        <authorList>
            <person name="Kadnikov V.V."/>
            <person name="Mardanov A.V."/>
            <person name="Beletsky A.V."/>
            <person name="Banks D."/>
            <person name="Pimenov N.V."/>
            <person name="Frank Y.A."/>
            <person name="Karnachuk O.V."/>
            <person name="Ravin N.V."/>
        </authorList>
    </citation>
    <scope>NUCLEOTIDE SEQUENCE [LARGE SCALE GENOMIC DNA]</scope>
    <source>
        <strain evidence="4">BY5</strain>
    </source>
</reference>
<dbReference type="PANTHER" id="PTHR45737:SF6">
    <property type="entry name" value="VON WILLEBRAND FACTOR A DOMAIN-CONTAINING PROTEIN 5A"/>
    <property type="match status" value="1"/>
</dbReference>
<keyword evidence="1" id="KW-0732">Signal</keyword>
<feature type="chain" id="PRO_5016637731" description="VWA domain-containing protein" evidence="1">
    <location>
        <begin position="25"/>
        <end position="774"/>
    </location>
</feature>
<proteinExistence type="predicted"/>
<accession>A0A367ZB02</accession>
<evidence type="ECO:0000313" key="4">
    <source>
        <dbReference type="EMBL" id="RCK75313.1"/>
    </source>
</evidence>
<organism evidence="4 5">
    <name type="scientific">Candidatus Ozemobacter sibiricus</name>
    <dbReference type="NCBI Taxonomy" id="2268124"/>
    <lineage>
        <taxon>Bacteria</taxon>
        <taxon>Candidatus Ozemobacteria</taxon>
        <taxon>Candidatus Ozemobacterales</taxon>
        <taxon>Candidatus Ozemobacteraceae</taxon>
        <taxon>Candidatus Ozemobacter</taxon>
    </lineage>
</organism>
<dbReference type="EMBL" id="QOQW01000039">
    <property type="protein sequence ID" value="RCK75313.1"/>
    <property type="molecule type" value="Genomic_DNA"/>
</dbReference>
<feature type="domain" description="VWFA" evidence="2">
    <location>
        <begin position="292"/>
        <end position="469"/>
    </location>
</feature>
<dbReference type="SUPFAM" id="SSF53300">
    <property type="entry name" value="vWA-like"/>
    <property type="match status" value="1"/>
</dbReference>
<evidence type="ECO:0000256" key="1">
    <source>
        <dbReference type="SAM" id="SignalP"/>
    </source>
</evidence>
<protein>
    <recommendedName>
        <fullName evidence="6">VWA domain-containing protein</fullName>
    </recommendedName>
</protein>
<dbReference type="Gene3D" id="3.40.50.410">
    <property type="entry name" value="von Willebrand factor, type A domain"/>
    <property type="match status" value="1"/>
</dbReference>
<dbReference type="SMART" id="SM00609">
    <property type="entry name" value="VIT"/>
    <property type="match status" value="1"/>
</dbReference>
<dbReference type="InterPro" id="IPR036465">
    <property type="entry name" value="vWFA_dom_sf"/>
</dbReference>
<dbReference type="AlphaFoldDB" id="A0A367ZB02"/>
<feature type="domain" description="VIT" evidence="3">
    <location>
        <begin position="42"/>
        <end position="170"/>
    </location>
</feature>
<feature type="signal peptide" evidence="1">
    <location>
        <begin position="1"/>
        <end position="24"/>
    </location>
</feature>
<evidence type="ECO:0000313" key="5">
    <source>
        <dbReference type="Proteomes" id="UP000252355"/>
    </source>
</evidence>
<dbReference type="PROSITE" id="PS51468">
    <property type="entry name" value="VIT"/>
    <property type="match status" value="1"/>
</dbReference>
<evidence type="ECO:0008006" key="6">
    <source>
        <dbReference type="Google" id="ProtNLM"/>
    </source>
</evidence>
<gene>
    <name evidence="4" type="ORF">OZSIB_3752</name>
</gene>
<dbReference type="Proteomes" id="UP000252355">
    <property type="component" value="Unassembled WGS sequence"/>
</dbReference>
<dbReference type="SMART" id="SM00327">
    <property type="entry name" value="VWA"/>
    <property type="match status" value="1"/>
</dbReference>
<evidence type="ECO:0000259" key="2">
    <source>
        <dbReference type="PROSITE" id="PS50234"/>
    </source>
</evidence>
<dbReference type="Pfam" id="PF08487">
    <property type="entry name" value="VIT"/>
    <property type="match status" value="1"/>
</dbReference>